<evidence type="ECO:0000256" key="1">
    <source>
        <dbReference type="ARBA" id="ARBA00022898"/>
    </source>
</evidence>
<proteinExistence type="inferred from homology"/>
<dbReference type="PANTHER" id="PTHR10146:SF14">
    <property type="entry name" value="PYRIDOXAL PHOSPHATE HOMEOSTASIS PROTEIN"/>
    <property type="match status" value="1"/>
</dbReference>
<evidence type="ECO:0000256" key="2">
    <source>
        <dbReference type="HAMAP-Rule" id="MF_02087"/>
    </source>
</evidence>
<organism evidence="6 7">
    <name type="scientific">Micrococcus flavus</name>
    <dbReference type="NCBI Taxonomy" id="384602"/>
    <lineage>
        <taxon>Bacteria</taxon>
        <taxon>Bacillati</taxon>
        <taxon>Actinomycetota</taxon>
        <taxon>Actinomycetes</taxon>
        <taxon>Micrococcales</taxon>
        <taxon>Micrococcaceae</taxon>
        <taxon>Micrococcus</taxon>
    </lineage>
</organism>
<dbReference type="NCBIfam" id="TIGR00044">
    <property type="entry name" value="YggS family pyridoxal phosphate-dependent enzyme"/>
    <property type="match status" value="1"/>
</dbReference>
<name>A0A7W7PA37_9MICC</name>
<gene>
    <name evidence="6" type="ORF">BJ976_000835</name>
</gene>
<evidence type="ECO:0000313" key="7">
    <source>
        <dbReference type="Proteomes" id="UP000560081"/>
    </source>
</evidence>
<dbReference type="EMBL" id="JACHMC010000001">
    <property type="protein sequence ID" value="MBB4882484.1"/>
    <property type="molecule type" value="Genomic_DNA"/>
</dbReference>
<dbReference type="RefSeq" id="WP_184231823.1">
    <property type="nucleotide sequence ID" value="NZ_BMLA01000001.1"/>
</dbReference>
<dbReference type="PROSITE" id="PS01211">
    <property type="entry name" value="UPF0001"/>
    <property type="match status" value="1"/>
</dbReference>
<dbReference type="PANTHER" id="PTHR10146">
    <property type="entry name" value="PROLINE SYNTHETASE CO-TRANSCRIBED BACTERIAL HOMOLOG PROTEIN"/>
    <property type="match status" value="1"/>
</dbReference>
<comment type="caution">
    <text evidence="6">The sequence shown here is derived from an EMBL/GenBank/DDBJ whole genome shotgun (WGS) entry which is preliminary data.</text>
</comment>
<dbReference type="Proteomes" id="UP000560081">
    <property type="component" value="Unassembled WGS sequence"/>
</dbReference>
<evidence type="ECO:0000259" key="5">
    <source>
        <dbReference type="Pfam" id="PF01168"/>
    </source>
</evidence>
<dbReference type="Pfam" id="PF01168">
    <property type="entry name" value="Ala_racemase_N"/>
    <property type="match status" value="1"/>
</dbReference>
<evidence type="ECO:0000313" key="6">
    <source>
        <dbReference type="EMBL" id="MBB4882484.1"/>
    </source>
</evidence>
<evidence type="ECO:0000256" key="4">
    <source>
        <dbReference type="RuleBase" id="RU004514"/>
    </source>
</evidence>
<dbReference type="HAMAP" id="MF_02087">
    <property type="entry name" value="PLP_homeostasis"/>
    <property type="match status" value="1"/>
</dbReference>
<protein>
    <recommendedName>
        <fullName evidence="2">Pyridoxal phosphate homeostasis protein</fullName>
        <shortName evidence="2">PLP homeostasis protein</shortName>
    </recommendedName>
</protein>
<dbReference type="GO" id="GO:0030170">
    <property type="term" value="F:pyridoxal phosphate binding"/>
    <property type="evidence" value="ECO:0007669"/>
    <property type="project" value="UniProtKB-UniRule"/>
</dbReference>
<comment type="function">
    <text evidence="2">Pyridoxal 5'-phosphate (PLP)-binding protein, which is involved in PLP homeostasis.</text>
</comment>
<sequence>MAESAPSAAADPRTAELAARLDAVRERISRAAAAAGRADLPRLVVVTKTHPAEDVLRLAALGVTDVGENRDQEARPKAAETAERLGSDAPRWHFIGQLQTNKAKHVVTYAAAVHSVDRVELVDALSRAVVLRREREGADAVADLDCLVQVDVDERADEDRPEGIGPRGGAPLDRVDAVAARLAAAEGLRLRGLMCVAPRGVDPADAFARLAGLGERLRAEHPQADVLSMGMSADLEAAVAAGATHVRIGSDILGARGHVG</sequence>
<dbReference type="Gene3D" id="3.20.20.10">
    <property type="entry name" value="Alanine racemase"/>
    <property type="match status" value="1"/>
</dbReference>
<keyword evidence="1 2" id="KW-0663">Pyridoxal phosphate</keyword>
<dbReference type="SUPFAM" id="SSF51419">
    <property type="entry name" value="PLP-binding barrel"/>
    <property type="match status" value="1"/>
</dbReference>
<keyword evidence="7" id="KW-1185">Reference proteome</keyword>
<accession>A0A7W7PA37</accession>
<dbReference type="InterPro" id="IPR029066">
    <property type="entry name" value="PLP-binding_barrel"/>
</dbReference>
<evidence type="ECO:0000256" key="3">
    <source>
        <dbReference type="PIRSR" id="PIRSR004848-1"/>
    </source>
</evidence>
<reference evidence="6 7" key="1">
    <citation type="submission" date="2020-08" db="EMBL/GenBank/DDBJ databases">
        <title>Sequencing the genomes of 1000 actinobacteria strains.</title>
        <authorList>
            <person name="Klenk H.-P."/>
        </authorList>
    </citation>
    <scope>NUCLEOTIDE SEQUENCE [LARGE SCALE GENOMIC DNA]</scope>
    <source>
        <strain evidence="6 7">DSM 19079</strain>
    </source>
</reference>
<dbReference type="CDD" id="cd00635">
    <property type="entry name" value="PLPDE_III_YBL036c_like"/>
    <property type="match status" value="1"/>
</dbReference>
<dbReference type="AlphaFoldDB" id="A0A7W7PA37"/>
<comment type="cofactor">
    <cofactor evidence="3">
        <name>pyridoxal 5'-phosphate</name>
        <dbReference type="ChEBI" id="CHEBI:597326"/>
    </cofactor>
</comment>
<feature type="domain" description="Alanine racemase N-terminal" evidence="5">
    <location>
        <begin position="21"/>
        <end position="255"/>
    </location>
</feature>
<feature type="modified residue" description="N6-(pyridoxal phosphate)lysine" evidence="2 3">
    <location>
        <position position="48"/>
    </location>
</feature>
<comment type="similarity">
    <text evidence="2 4">Belongs to the pyridoxal phosphate-binding protein YggS/PROSC family.</text>
</comment>
<dbReference type="PIRSF" id="PIRSF004848">
    <property type="entry name" value="YBL036c_PLPDEIII"/>
    <property type="match status" value="1"/>
</dbReference>
<dbReference type="InterPro" id="IPR011078">
    <property type="entry name" value="PyrdxlP_homeostasis"/>
</dbReference>
<dbReference type="InterPro" id="IPR001608">
    <property type="entry name" value="Ala_racemase_N"/>
</dbReference>